<reference evidence="2 3" key="1">
    <citation type="submission" date="2024-09" db="EMBL/GenBank/DDBJ databases">
        <authorList>
            <person name="Sun Q."/>
            <person name="Mori K."/>
        </authorList>
    </citation>
    <scope>NUCLEOTIDE SEQUENCE [LARGE SCALE GENOMIC DNA]</scope>
    <source>
        <strain evidence="2 3">JCM 9626</strain>
    </source>
</reference>
<gene>
    <name evidence="2" type="ORF">ACFFRI_03880</name>
</gene>
<evidence type="ECO:0000256" key="1">
    <source>
        <dbReference type="SAM" id="Phobius"/>
    </source>
</evidence>
<dbReference type="RefSeq" id="WP_140010409.1">
    <property type="nucleotide sequence ID" value="NZ_JBHMDG010000003.1"/>
</dbReference>
<evidence type="ECO:0000313" key="3">
    <source>
        <dbReference type="Proteomes" id="UP001589750"/>
    </source>
</evidence>
<comment type="caution">
    <text evidence="2">The sequence shown here is derived from an EMBL/GenBank/DDBJ whole genome shotgun (WGS) entry which is preliminary data.</text>
</comment>
<protein>
    <recommendedName>
        <fullName evidence="4">Integral membrane protein</fullName>
    </recommendedName>
</protein>
<name>A0ABV5K642_9ACTN</name>
<organism evidence="2 3">
    <name type="scientific">Nocardioides plantarum</name>
    <dbReference type="NCBI Taxonomy" id="29299"/>
    <lineage>
        <taxon>Bacteria</taxon>
        <taxon>Bacillati</taxon>
        <taxon>Actinomycetota</taxon>
        <taxon>Actinomycetes</taxon>
        <taxon>Propionibacteriales</taxon>
        <taxon>Nocardioidaceae</taxon>
        <taxon>Nocardioides</taxon>
    </lineage>
</organism>
<feature type="transmembrane region" description="Helical" evidence="1">
    <location>
        <begin position="20"/>
        <end position="39"/>
    </location>
</feature>
<keyword evidence="1" id="KW-0472">Membrane</keyword>
<evidence type="ECO:0000313" key="2">
    <source>
        <dbReference type="EMBL" id="MFB9312175.1"/>
    </source>
</evidence>
<dbReference type="Proteomes" id="UP001589750">
    <property type="component" value="Unassembled WGS sequence"/>
</dbReference>
<accession>A0ABV5K642</accession>
<proteinExistence type="predicted"/>
<feature type="transmembrane region" description="Helical" evidence="1">
    <location>
        <begin position="114"/>
        <end position="135"/>
    </location>
</feature>
<keyword evidence="1" id="KW-1133">Transmembrane helix</keyword>
<sequence length="179" mass="19284">MTEDHDLRALRFRVERLEHLVVQVTCWAACLLLVVGSLLDYITARNGSDEQEVTPRLLTTGFHAIGYRNDEGDTDGFTIAVGIGFLGLMVVTLVVVWLLLAIAAGSTSDRTVRLLGIALTLMLIGTAVAGVFTLIGLGSDDYTGYDVGWGIVVFAAGGALCLALFSRDLRRWWDPALAA</sequence>
<feature type="transmembrane region" description="Helical" evidence="1">
    <location>
        <begin position="77"/>
        <end position="102"/>
    </location>
</feature>
<evidence type="ECO:0008006" key="4">
    <source>
        <dbReference type="Google" id="ProtNLM"/>
    </source>
</evidence>
<feature type="transmembrane region" description="Helical" evidence="1">
    <location>
        <begin position="147"/>
        <end position="165"/>
    </location>
</feature>
<keyword evidence="3" id="KW-1185">Reference proteome</keyword>
<keyword evidence="1" id="KW-0812">Transmembrane</keyword>
<dbReference type="EMBL" id="JBHMDG010000003">
    <property type="protein sequence ID" value="MFB9312175.1"/>
    <property type="molecule type" value="Genomic_DNA"/>
</dbReference>